<evidence type="ECO:0000313" key="1">
    <source>
        <dbReference type="EMBL" id="MBB5139114.1"/>
    </source>
</evidence>
<dbReference type="Proteomes" id="UP000578449">
    <property type="component" value="Unassembled WGS sequence"/>
</dbReference>
<comment type="caution">
    <text evidence="1">The sequence shown here is derived from an EMBL/GenBank/DDBJ whole genome shotgun (WGS) entry which is preliminary data.</text>
</comment>
<dbReference type="RefSeq" id="WP_185055951.1">
    <property type="nucleotide sequence ID" value="NZ_BAABIX010000016.1"/>
</dbReference>
<keyword evidence="2" id="KW-1185">Reference proteome</keyword>
<evidence type="ECO:0000313" key="2">
    <source>
        <dbReference type="Proteomes" id="UP000578449"/>
    </source>
</evidence>
<reference evidence="1 2" key="1">
    <citation type="submission" date="2020-08" db="EMBL/GenBank/DDBJ databases">
        <title>Genomic Encyclopedia of Type Strains, Phase IV (KMG-IV): sequencing the most valuable type-strain genomes for metagenomic binning, comparative biology and taxonomic classification.</title>
        <authorList>
            <person name="Goeker M."/>
        </authorList>
    </citation>
    <scope>NUCLEOTIDE SEQUENCE [LARGE SCALE GENOMIC DNA]</scope>
    <source>
        <strain evidence="1 2">DSM 45615</strain>
    </source>
</reference>
<dbReference type="EMBL" id="JACHGN010000027">
    <property type="protein sequence ID" value="MBB5139114.1"/>
    <property type="molecule type" value="Genomic_DNA"/>
</dbReference>
<gene>
    <name evidence="1" type="ORF">HNP84_008877</name>
</gene>
<organism evidence="1 2">
    <name type="scientific">Thermocatellispora tengchongensis</name>
    <dbReference type="NCBI Taxonomy" id="1073253"/>
    <lineage>
        <taxon>Bacteria</taxon>
        <taxon>Bacillati</taxon>
        <taxon>Actinomycetota</taxon>
        <taxon>Actinomycetes</taxon>
        <taxon>Streptosporangiales</taxon>
        <taxon>Streptosporangiaceae</taxon>
        <taxon>Thermocatellispora</taxon>
    </lineage>
</organism>
<protein>
    <submittedName>
        <fullName evidence="1">Uncharacterized protein</fullName>
    </submittedName>
</protein>
<accession>A0A840PCG6</accession>
<name>A0A840PCG6_9ACTN</name>
<sequence length="56" mass="5791">MSVRSRAIMLVTFTAAGVALAIAPAYADAASAPLNGLRRLLDRLAPVGLPGGPRFR</sequence>
<dbReference type="AlphaFoldDB" id="A0A840PCG6"/>
<proteinExistence type="predicted"/>